<evidence type="ECO:0000256" key="5">
    <source>
        <dbReference type="ARBA" id="ARBA00022989"/>
    </source>
</evidence>
<feature type="domain" description="ABC transmembrane type-1" evidence="8">
    <location>
        <begin position="74"/>
        <end position="274"/>
    </location>
</feature>
<evidence type="ECO:0000313" key="10">
    <source>
        <dbReference type="Proteomes" id="UP000076796"/>
    </source>
</evidence>
<dbReference type="Gene3D" id="1.10.3720.10">
    <property type="entry name" value="MetI-like"/>
    <property type="match status" value="1"/>
</dbReference>
<proteinExistence type="inferred from homology"/>
<evidence type="ECO:0000259" key="8">
    <source>
        <dbReference type="PROSITE" id="PS50928"/>
    </source>
</evidence>
<keyword evidence="10" id="KW-1185">Reference proteome</keyword>
<evidence type="ECO:0000256" key="6">
    <source>
        <dbReference type="ARBA" id="ARBA00023136"/>
    </source>
</evidence>
<name>A0A163JZQ2_9BACL</name>
<dbReference type="PROSITE" id="PS50928">
    <property type="entry name" value="ABC_TM1"/>
    <property type="match status" value="1"/>
</dbReference>
<keyword evidence="4 7" id="KW-0812">Transmembrane</keyword>
<feature type="transmembrane region" description="Helical" evidence="7">
    <location>
        <begin position="257"/>
        <end position="277"/>
    </location>
</feature>
<evidence type="ECO:0000256" key="7">
    <source>
        <dbReference type="RuleBase" id="RU363032"/>
    </source>
</evidence>
<dbReference type="CDD" id="cd06261">
    <property type="entry name" value="TM_PBP2"/>
    <property type="match status" value="1"/>
</dbReference>
<keyword evidence="2 7" id="KW-0813">Transport</keyword>
<comment type="subcellular location">
    <subcellularLocation>
        <location evidence="1 7">Cell membrane</location>
        <topology evidence="1 7">Multi-pass membrane protein</topology>
    </subcellularLocation>
</comment>
<evidence type="ECO:0000256" key="3">
    <source>
        <dbReference type="ARBA" id="ARBA00022475"/>
    </source>
</evidence>
<dbReference type="InterPro" id="IPR035906">
    <property type="entry name" value="MetI-like_sf"/>
</dbReference>
<organism evidence="9 10">
    <name type="scientific">Paenibacillus glucanolyticus</name>
    <dbReference type="NCBI Taxonomy" id="59843"/>
    <lineage>
        <taxon>Bacteria</taxon>
        <taxon>Bacillati</taxon>
        <taxon>Bacillota</taxon>
        <taxon>Bacilli</taxon>
        <taxon>Bacillales</taxon>
        <taxon>Paenibacillaceae</taxon>
        <taxon>Paenibacillus</taxon>
    </lineage>
</organism>
<dbReference type="InterPro" id="IPR000515">
    <property type="entry name" value="MetI-like"/>
</dbReference>
<dbReference type="GeneID" id="97557737"/>
<dbReference type="OrthoDB" id="9810086at2"/>
<keyword evidence="6 7" id="KW-0472">Membrane</keyword>
<comment type="caution">
    <text evidence="9">The sequence shown here is derived from an EMBL/GenBank/DDBJ whole genome shotgun (WGS) entry which is preliminary data.</text>
</comment>
<evidence type="ECO:0000256" key="1">
    <source>
        <dbReference type="ARBA" id="ARBA00004651"/>
    </source>
</evidence>
<evidence type="ECO:0000313" key="9">
    <source>
        <dbReference type="EMBL" id="KZS46900.1"/>
    </source>
</evidence>
<keyword evidence="5 7" id="KW-1133">Transmembrane helix</keyword>
<dbReference type="GO" id="GO:0005886">
    <property type="term" value="C:plasma membrane"/>
    <property type="evidence" value="ECO:0007669"/>
    <property type="project" value="UniProtKB-SubCell"/>
</dbReference>
<dbReference type="Proteomes" id="UP000076796">
    <property type="component" value="Unassembled WGS sequence"/>
</dbReference>
<evidence type="ECO:0000256" key="4">
    <source>
        <dbReference type="ARBA" id="ARBA00022692"/>
    </source>
</evidence>
<accession>A0A163JZQ2</accession>
<dbReference type="RefSeq" id="WP_063478555.1">
    <property type="nucleotide sequence ID" value="NZ_CP147845.1"/>
</dbReference>
<sequence length="292" mass="32877">MYHKTMHYRIFNVFNTCLLVSLAILCIIPLLHVLAISFSSKAAADASLVGLWPVDFSLEAYKKTINNPAFLHSIWVSIARTVLGTALTLTVTFLAAYPLSKDNRVFRSRSIYSWLFVFSMVFNGGLVPFYIVIQKLGLINSFWVLVLPSTVNTFLVILMLNFFRGIPKELEEAALIDGAGHFKTLFKIFLPISLPSIATIALFSMVFHWNSWFDGLLYINNAKDFPLATFLQTVIIQRDMSSMSMSPKEMEMLSQTTVNAAQIFIGAAPILLVYPFLQRFFVKGMTLGSVKE</sequence>
<protein>
    <submittedName>
        <fullName evidence="9">ABC transporter permease</fullName>
    </submittedName>
</protein>
<reference evidence="9" key="1">
    <citation type="journal article" date="2016" name="Genome Announc.">
        <title>Draft genomes of two strains of Paenibacillus glucanolyticus with capability to degrade lignocellulose.</title>
        <authorList>
            <person name="Mathews S.L."/>
            <person name="Pawlak J."/>
            <person name="Grunden A.M."/>
        </authorList>
    </citation>
    <scope>NUCLEOTIDE SEQUENCE [LARGE SCALE GENOMIC DNA]</scope>
    <source>
        <strain evidence="9">SLM1</strain>
    </source>
</reference>
<gene>
    <name evidence="9" type="ORF">AWU65_13690</name>
</gene>
<feature type="transmembrane region" description="Helical" evidence="7">
    <location>
        <begin position="139"/>
        <end position="163"/>
    </location>
</feature>
<feature type="transmembrane region" description="Helical" evidence="7">
    <location>
        <begin position="70"/>
        <end position="99"/>
    </location>
</feature>
<keyword evidence="3" id="KW-1003">Cell membrane</keyword>
<dbReference type="GO" id="GO:0055085">
    <property type="term" value="P:transmembrane transport"/>
    <property type="evidence" value="ECO:0007669"/>
    <property type="project" value="InterPro"/>
</dbReference>
<dbReference type="Pfam" id="PF00528">
    <property type="entry name" value="BPD_transp_1"/>
    <property type="match status" value="1"/>
</dbReference>
<dbReference type="SUPFAM" id="SSF161098">
    <property type="entry name" value="MetI-like"/>
    <property type="match status" value="1"/>
</dbReference>
<dbReference type="AlphaFoldDB" id="A0A163JZQ2"/>
<feature type="transmembrane region" description="Helical" evidence="7">
    <location>
        <begin position="111"/>
        <end position="133"/>
    </location>
</feature>
<dbReference type="STRING" id="59843.A3958_13270"/>
<feature type="transmembrane region" description="Helical" evidence="7">
    <location>
        <begin position="184"/>
        <end position="209"/>
    </location>
</feature>
<dbReference type="EMBL" id="LWMH01000001">
    <property type="protein sequence ID" value="KZS46900.1"/>
    <property type="molecule type" value="Genomic_DNA"/>
</dbReference>
<comment type="similarity">
    <text evidence="7">Belongs to the binding-protein-dependent transport system permease family.</text>
</comment>
<dbReference type="PANTHER" id="PTHR43744:SF9">
    <property type="entry name" value="POLYGALACTURONAN_RHAMNOGALACTURONAN TRANSPORT SYSTEM PERMEASE PROTEIN YTCP"/>
    <property type="match status" value="1"/>
</dbReference>
<dbReference type="PANTHER" id="PTHR43744">
    <property type="entry name" value="ABC TRANSPORTER PERMEASE PROTEIN MG189-RELATED-RELATED"/>
    <property type="match status" value="1"/>
</dbReference>
<evidence type="ECO:0000256" key="2">
    <source>
        <dbReference type="ARBA" id="ARBA00022448"/>
    </source>
</evidence>